<reference evidence="3" key="1">
    <citation type="journal article" date="2005" name="Nature">
        <title>The map-based sequence of the rice genome.</title>
        <authorList>
            <consortium name="International rice genome sequencing project (IRGSP)"/>
            <person name="Matsumoto T."/>
            <person name="Wu J."/>
            <person name="Kanamori H."/>
            <person name="Katayose Y."/>
            <person name="Fujisawa M."/>
            <person name="Namiki N."/>
            <person name="Mizuno H."/>
            <person name="Yamamoto K."/>
            <person name="Antonio B.A."/>
            <person name="Baba T."/>
            <person name="Sakata K."/>
            <person name="Nagamura Y."/>
            <person name="Aoki H."/>
            <person name="Arikawa K."/>
            <person name="Arita K."/>
            <person name="Bito T."/>
            <person name="Chiden Y."/>
            <person name="Fujitsuka N."/>
            <person name="Fukunaka R."/>
            <person name="Hamada M."/>
            <person name="Harada C."/>
            <person name="Hayashi A."/>
            <person name="Hijishita S."/>
            <person name="Honda M."/>
            <person name="Hosokawa S."/>
            <person name="Ichikawa Y."/>
            <person name="Idonuma A."/>
            <person name="Iijima M."/>
            <person name="Ikeda M."/>
            <person name="Ikeno M."/>
            <person name="Ito K."/>
            <person name="Ito S."/>
            <person name="Ito T."/>
            <person name="Ito Y."/>
            <person name="Ito Y."/>
            <person name="Iwabuchi A."/>
            <person name="Kamiya K."/>
            <person name="Karasawa W."/>
            <person name="Kurita K."/>
            <person name="Katagiri S."/>
            <person name="Kikuta A."/>
            <person name="Kobayashi H."/>
            <person name="Kobayashi N."/>
            <person name="Machita K."/>
            <person name="Maehara T."/>
            <person name="Masukawa M."/>
            <person name="Mizubayashi T."/>
            <person name="Mukai Y."/>
            <person name="Nagasaki H."/>
            <person name="Nagata Y."/>
            <person name="Naito S."/>
            <person name="Nakashima M."/>
            <person name="Nakama Y."/>
            <person name="Nakamichi Y."/>
            <person name="Nakamura M."/>
            <person name="Meguro A."/>
            <person name="Negishi M."/>
            <person name="Ohta I."/>
            <person name="Ohta T."/>
            <person name="Okamoto M."/>
            <person name="Ono N."/>
            <person name="Saji S."/>
            <person name="Sakaguchi M."/>
            <person name="Sakai K."/>
            <person name="Shibata M."/>
            <person name="Shimokawa T."/>
            <person name="Song J."/>
            <person name="Takazaki Y."/>
            <person name="Terasawa K."/>
            <person name="Tsugane M."/>
            <person name="Tsuji K."/>
            <person name="Ueda S."/>
            <person name="Waki K."/>
            <person name="Yamagata H."/>
            <person name="Yamamoto M."/>
            <person name="Yamamoto S."/>
            <person name="Yamane H."/>
            <person name="Yoshiki S."/>
            <person name="Yoshihara R."/>
            <person name="Yukawa K."/>
            <person name="Zhong H."/>
            <person name="Yano M."/>
            <person name="Yuan Q."/>
            <person name="Ouyang S."/>
            <person name="Liu J."/>
            <person name="Jones K.M."/>
            <person name="Gansberger K."/>
            <person name="Moffat K."/>
            <person name="Hill J."/>
            <person name="Bera J."/>
            <person name="Fadrosh D."/>
            <person name="Jin S."/>
            <person name="Johri S."/>
            <person name="Kim M."/>
            <person name="Overton L."/>
            <person name="Reardon M."/>
            <person name="Tsitrin T."/>
            <person name="Vuong H."/>
            <person name="Weaver B."/>
            <person name="Ciecko A."/>
            <person name="Tallon L."/>
            <person name="Jackson J."/>
            <person name="Pai G."/>
            <person name="Aken S.V."/>
            <person name="Utterback T."/>
            <person name="Reidmuller S."/>
            <person name="Feldblyum T."/>
            <person name="Hsiao J."/>
            <person name="Zismann V."/>
            <person name="Iobst S."/>
            <person name="de Vazeille A.R."/>
            <person name="Buell C.R."/>
            <person name="Ying K."/>
            <person name="Li Y."/>
            <person name="Lu T."/>
            <person name="Huang Y."/>
            <person name="Zhao Q."/>
            <person name="Feng Q."/>
            <person name="Zhang L."/>
            <person name="Zhu J."/>
            <person name="Weng Q."/>
            <person name="Mu J."/>
            <person name="Lu Y."/>
            <person name="Fan D."/>
            <person name="Liu Y."/>
            <person name="Guan J."/>
            <person name="Zhang Y."/>
            <person name="Yu S."/>
            <person name="Liu X."/>
            <person name="Zhang Y."/>
            <person name="Hong G."/>
            <person name="Han B."/>
            <person name="Choisne N."/>
            <person name="Demange N."/>
            <person name="Orjeda G."/>
            <person name="Samain S."/>
            <person name="Cattolico L."/>
            <person name="Pelletier E."/>
            <person name="Couloux A."/>
            <person name="Segurens B."/>
            <person name="Wincker P."/>
            <person name="D'Hont A."/>
            <person name="Scarpelli C."/>
            <person name="Weissenbach J."/>
            <person name="Salanoubat M."/>
            <person name="Quetier F."/>
            <person name="Yu Y."/>
            <person name="Kim H.R."/>
            <person name="Rambo T."/>
            <person name="Currie J."/>
            <person name="Collura K."/>
            <person name="Luo M."/>
            <person name="Yang T."/>
            <person name="Ammiraju J.S.S."/>
            <person name="Engler F."/>
            <person name="Soderlund C."/>
            <person name="Wing R.A."/>
            <person name="Palmer L.E."/>
            <person name="de la Bastide M."/>
            <person name="Spiegel L."/>
            <person name="Nascimento L."/>
            <person name="Zutavern T."/>
            <person name="O'Shaughnessy A."/>
            <person name="Dike S."/>
            <person name="Dedhia N."/>
            <person name="Preston R."/>
            <person name="Balija V."/>
            <person name="McCombie W.R."/>
            <person name="Chow T."/>
            <person name="Chen H."/>
            <person name="Chung M."/>
            <person name="Chen C."/>
            <person name="Shaw J."/>
            <person name="Wu H."/>
            <person name="Hsiao K."/>
            <person name="Chao Y."/>
            <person name="Chu M."/>
            <person name="Cheng C."/>
            <person name="Hour A."/>
            <person name="Lee P."/>
            <person name="Lin S."/>
            <person name="Lin Y."/>
            <person name="Liou J."/>
            <person name="Liu S."/>
            <person name="Hsing Y."/>
            <person name="Raghuvanshi S."/>
            <person name="Mohanty A."/>
            <person name="Bharti A.K."/>
            <person name="Gaur A."/>
            <person name="Gupta V."/>
            <person name="Kumar D."/>
            <person name="Ravi V."/>
            <person name="Vij S."/>
            <person name="Kapur A."/>
            <person name="Khurana P."/>
            <person name="Khurana P."/>
            <person name="Khurana J.P."/>
            <person name="Tyagi A.K."/>
            <person name="Gaikwad K."/>
            <person name="Singh A."/>
            <person name="Dalal V."/>
            <person name="Srivastava S."/>
            <person name="Dixit A."/>
            <person name="Pal A.K."/>
            <person name="Ghazi I.A."/>
            <person name="Yadav M."/>
            <person name="Pandit A."/>
            <person name="Bhargava A."/>
            <person name="Sureshbabu K."/>
            <person name="Batra K."/>
            <person name="Sharma T.R."/>
            <person name="Mohapatra T."/>
            <person name="Singh N.K."/>
            <person name="Messing J."/>
            <person name="Nelson A.B."/>
            <person name="Fuks G."/>
            <person name="Kavchok S."/>
            <person name="Keizer G."/>
            <person name="Linton E."/>
            <person name="Llaca V."/>
            <person name="Song R."/>
            <person name="Tanyolac B."/>
            <person name="Young S."/>
            <person name="Ho-Il K."/>
            <person name="Hahn J.H."/>
            <person name="Sangsakoo G."/>
            <person name="Vanavichit A."/>
            <person name="de Mattos Luiz.A.T."/>
            <person name="Zimmer P.D."/>
            <person name="Malone G."/>
            <person name="Dellagostin O."/>
            <person name="de Oliveira A.C."/>
            <person name="Bevan M."/>
            <person name="Bancroft I."/>
            <person name="Minx P."/>
            <person name="Cordum H."/>
            <person name="Wilson R."/>
            <person name="Cheng Z."/>
            <person name="Jin W."/>
            <person name="Jiang J."/>
            <person name="Leong S.A."/>
            <person name="Iwama H."/>
            <person name="Gojobori T."/>
            <person name="Itoh T."/>
            <person name="Niimura Y."/>
            <person name="Fujii Y."/>
            <person name="Habara T."/>
            <person name="Sakai H."/>
            <person name="Sato Y."/>
            <person name="Wilson G."/>
            <person name="Kumar K."/>
            <person name="McCouch S."/>
            <person name="Juretic N."/>
            <person name="Hoen D."/>
            <person name="Wright S."/>
            <person name="Bruskiewich R."/>
            <person name="Bureau T."/>
            <person name="Miyao A."/>
            <person name="Hirochika H."/>
            <person name="Nishikawa T."/>
            <person name="Kadowaki K."/>
            <person name="Sugiura M."/>
            <person name="Burr B."/>
            <person name="Sasaki T."/>
        </authorList>
    </citation>
    <scope>NUCLEOTIDE SEQUENCE [LARGE SCALE GENOMIC DNA]</scope>
    <source>
        <strain evidence="3">cv. Nipponbare</strain>
    </source>
</reference>
<organism evidence="2 3">
    <name type="scientific">Oryza sativa subsp. japonica</name>
    <name type="common">Rice</name>
    <dbReference type="NCBI Taxonomy" id="39947"/>
    <lineage>
        <taxon>Eukaryota</taxon>
        <taxon>Viridiplantae</taxon>
        <taxon>Streptophyta</taxon>
        <taxon>Embryophyta</taxon>
        <taxon>Tracheophyta</taxon>
        <taxon>Spermatophyta</taxon>
        <taxon>Magnoliopsida</taxon>
        <taxon>Liliopsida</taxon>
        <taxon>Poales</taxon>
        <taxon>Poaceae</taxon>
        <taxon>BOP clade</taxon>
        <taxon>Oryzoideae</taxon>
        <taxon>Oryzeae</taxon>
        <taxon>Oryzinae</taxon>
        <taxon>Oryza</taxon>
        <taxon>Oryza sativa</taxon>
    </lineage>
</organism>
<accession>Q6AU35</accession>
<sequence>MSRVSTSWGFVYSRVNKGRGRADRVHGSRAHVAASRSTVDRAHPGSHRPAPWAPRVVAGDGHRHGGAAAERGEGKGEKRRRSTAHPRSTATMKKAAGAEEGGAARVDGVPAVGDRNGEVDEVGEDAVKPKEAAPRWEVVRGDDGGGPELGGNGGERERRRELEFGEEEGWREAETDGGGRGGGGGSGGRSGMTGGPHPSARVAGGPARQRRPRGERPSGPRGEEREGEGDGPNSAH</sequence>
<dbReference type="Proteomes" id="UP000000763">
    <property type="component" value="Chromosome 3"/>
</dbReference>
<gene>
    <name evidence="2" type="primary">OSJNBb0096H12.4</name>
</gene>
<evidence type="ECO:0008006" key="4">
    <source>
        <dbReference type="Google" id="ProtNLM"/>
    </source>
</evidence>
<feature type="compositionally biased region" description="Basic and acidic residues" evidence="1">
    <location>
        <begin position="212"/>
        <end position="224"/>
    </location>
</feature>
<feature type="compositionally biased region" description="Basic and acidic residues" evidence="1">
    <location>
        <begin position="125"/>
        <end position="143"/>
    </location>
</feature>
<name>Q6AU35_ORYSJ</name>
<dbReference type="EMBL" id="AC135227">
    <property type="protein sequence ID" value="AAT81699.1"/>
    <property type="molecule type" value="Genomic_DNA"/>
</dbReference>
<feature type="compositionally biased region" description="Basic and acidic residues" evidence="1">
    <location>
        <begin position="154"/>
        <end position="174"/>
    </location>
</feature>
<feature type="compositionally biased region" description="Gly residues" evidence="1">
    <location>
        <begin position="144"/>
        <end position="153"/>
    </location>
</feature>
<evidence type="ECO:0000313" key="3">
    <source>
        <dbReference type="Proteomes" id="UP000000763"/>
    </source>
</evidence>
<feature type="region of interest" description="Disordered" evidence="1">
    <location>
        <begin position="17"/>
        <end position="236"/>
    </location>
</feature>
<dbReference type="AlphaFoldDB" id="Q6AU35"/>
<protein>
    <recommendedName>
        <fullName evidence="4">Pr1-like protein</fullName>
    </recommendedName>
</protein>
<proteinExistence type="predicted"/>
<evidence type="ECO:0000313" key="2">
    <source>
        <dbReference type="EMBL" id="AAT81699.1"/>
    </source>
</evidence>
<reference evidence="3" key="2">
    <citation type="journal article" date="2008" name="Nucleic Acids Res.">
        <title>The rice annotation project database (RAP-DB): 2008 update.</title>
        <authorList>
            <consortium name="The rice annotation project (RAP)"/>
        </authorList>
    </citation>
    <scope>GENOME REANNOTATION</scope>
    <source>
        <strain evidence="3">cv. Nipponbare</strain>
    </source>
</reference>
<evidence type="ECO:0000256" key="1">
    <source>
        <dbReference type="SAM" id="MobiDB-lite"/>
    </source>
</evidence>
<feature type="compositionally biased region" description="Gly residues" evidence="1">
    <location>
        <begin position="176"/>
        <end position="194"/>
    </location>
</feature>